<proteinExistence type="predicted"/>
<dbReference type="PROSITE" id="PS51736">
    <property type="entry name" value="RECOMBINASES_3"/>
    <property type="match status" value="1"/>
</dbReference>
<dbReference type="GO" id="GO:0000150">
    <property type="term" value="F:DNA strand exchange activity"/>
    <property type="evidence" value="ECO:0007669"/>
    <property type="project" value="InterPro"/>
</dbReference>
<dbReference type="Pfam" id="PF00239">
    <property type="entry name" value="Resolvase"/>
    <property type="match status" value="1"/>
</dbReference>
<dbReference type="InterPro" id="IPR006119">
    <property type="entry name" value="Resolv_N"/>
</dbReference>
<name>A0A8S5QTJ4_9CAUD</name>
<organism evidence="4">
    <name type="scientific">Siphoviridae sp. ctLsx2</name>
    <dbReference type="NCBI Taxonomy" id="2826254"/>
    <lineage>
        <taxon>Viruses</taxon>
        <taxon>Duplodnaviria</taxon>
        <taxon>Heunggongvirae</taxon>
        <taxon>Uroviricota</taxon>
        <taxon>Caudoviricetes</taxon>
    </lineage>
</organism>
<dbReference type="PROSITE" id="PS51737">
    <property type="entry name" value="RECOMBINASE_DNA_BIND"/>
    <property type="match status" value="1"/>
</dbReference>
<evidence type="ECO:0000256" key="1">
    <source>
        <dbReference type="SAM" id="Coils"/>
    </source>
</evidence>
<dbReference type="SUPFAM" id="SSF53041">
    <property type="entry name" value="Resolvase-like"/>
    <property type="match status" value="1"/>
</dbReference>
<dbReference type="SMART" id="SM00857">
    <property type="entry name" value="Resolvase"/>
    <property type="match status" value="1"/>
</dbReference>
<evidence type="ECO:0000313" key="4">
    <source>
        <dbReference type="EMBL" id="DAE22161.1"/>
    </source>
</evidence>
<dbReference type="InterPro" id="IPR038109">
    <property type="entry name" value="DNA_bind_recomb_sf"/>
</dbReference>
<keyword evidence="1" id="KW-0175">Coiled coil</keyword>
<reference evidence="4" key="1">
    <citation type="journal article" date="2021" name="Proc. Natl. Acad. Sci. U.S.A.">
        <title>A Catalog of Tens of Thousands of Viruses from Human Metagenomes Reveals Hidden Associations with Chronic Diseases.</title>
        <authorList>
            <person name="Tisza M.J."/>
            <person name="Buck C.B."/>
        </authorList>
    </citation>
    <scope>NUCLEOTIDE SEQUENCE</scope>
    <source>
        <strain evidence="4">CtLsx2</strain>
    </source>
</reference>
<dbReference type="InterPro" id="IPR011109">
    <property type="entry name" value="DNA_bind_recombinase_dom"/>
</dbReference>
<dbReference type="PANTHER" id="PTHR30461">
    <property type="entry name" value="DNA-INVERTASE FROM LAMBDOID PROPHAGE"/>
    <property type="match status" value="1"/>
</dbReference>
<feature type="domain" description="Resolvase/invertase-type recombinase catalytic" evidence="2">
    <location>
        <begin position="6"/>
        <end position="155"/>
    </location>
</feature>
<dbReference type="Pfam" id="PF13408">
    <property type="entry name" value="Zn_ribbon_recom"/>
    <property type="match status" value="1"/>
</dbReference>
<feature type="domain" description="Recombinase" evidence="3">
    <location>
        <begin position="163"/>
        <end position="253"/>
    </location>
</feature>
<dbReference type="InterPro" id="IPR050639">
    <property type="entry name" value="SSR_resolvase"/>
</dbReference>
<feature type="coiled-coil region" evidence="1">
    <location>
        <begin position="338"/>
        <end position="386"/>
    </location>
</feature>
<evidence type="ECO:0000259" key="2">
    <source>
        <dbReference type="PROSITE" id="PS51736"/>
    </source>
</evidence>
<dbReference type="PANTHER" id="PTHR30461:SF23">
    <property type="entry name" value="DNA RECOMBINASE-RELATED"/>
    <property type="match status" value="1"/>
</dbReference>
<accession>A0A8S5QTJ4</accession>
<evidence type="ECO:0000259" key="3">
    <source>
        <dbReference type="PROSITE" id="PS51737"/>
    </source>
</evidence>
<dbReference type="GO" id="GO:0003677">
    <property type="term" value="F:DNA binding"/>
    <property type="evidence" value="ECO:0007669"/>
    <property type="project" value="InterPro"/>
</dbReference>
<sequence length="440" mass="50942">MSVVLRAALYPRVSTEEQKKFGLSIHDQQNDLEEYAKAHNMKVVGVFQDAGFSARKKIEKRPAMLQLLEAVKHDEIDIILVTKLDRWFRNIGEYYKVQEILEAHNVSWKTIYEDYDTSTAAGRLKINIMLSVAQDEADRASERIKKVLDAKKDRNEVCTGHLPKGYKIEGKFAVIDKEAEPVIRRYFSTFLETGSITKAMDAVPELKLKYQTASQMLDNTGYMGDWHGIKLPPYLTPQEFQRVQDLRTRVTRKSPYNRTYIFSGLIVCGECGRRMTGHPSPRPSGACSYSYYCQGSAQRKGCNNGNFTVEWKIEDYLLSTIDEQIQIKLQAKPRQEPKANQDVQLKALQKKLSKLSELYIDDMISKADYSKKYSELTSQMDELTQVKSQSRAPEEIATLFSAGWQEIYKQLNKENKQAFWKLKIKEIRLYKDRRIEFDFL</sequence>
<dbReference type="EMBL" id="BK015728">
    <property type="protein sequence ID" value="DAE22161.1"/>
    <property type="molecule type" value="Genomic_DNA"/>
</dbReference>
<dbReference type="InterPro" id="IPR025827">
    <property type="entry name" value="Zn_ribbon_recom_dom"/>
</dbReference>
<dbReference type="Gene3D" id="3.40.50.1390">
    <property type="entry name" value="Resolvase, N-terminal catalytic domain"/>
    <property type="match status" value="1"/>
</dbReference>
<dbReference type="CDD" id="cd00338">
    <property type="entry name" value="Ser_Recombinase"/>
    <property type="match status" value="1"/>
</dbReference>
<protein>
    <submittedName>
        <fullName evidence="4">Integrase</fullName>
    </submittedName>
</protein>
<dbReference type="InterPro" id="IPR036162">
    <property type="entry name" value="Resolvase-like_N_sf"/>
</dbReference>
<dbReference type="Gene3D" id="3.90.1750.20">
    <property type="entry name" value="Putative Large Serine Recombinase, Chain B, Domain 2"/>
    <property type="match status" value="1"/>
</dbReference>